<gene>
    <name evidence="5" type="ORF">SHI21_07615</name>
</gene>
<evidence type="ECO:0000259" key="4">
    <source>
        <dbReference type="Pfam" id="PF16113"/>
    </source>
</evidence>
<organism evidence="5 6">
    <name type="scientific">Bacteriovorax antarcticus</name>
    <dbReference type="NCBI Taxonomy" id="3088717"/>
    <lineage>
        <taxon>Bacteria</taxon>
        <taxon>Pseudomonadati</taxon>
        <taxon>Bdellovibrionota</taxon>
        <taxon>Bacteriovoracia</taxon>
        <taxon>Bacteriovoracales</taxon>
        <taxon>Bacteriovoracaceae</taxon>
        <taxon>Bacteriovorax</taxon>
    </lineage>
</organism>
<feature type="domain" description="Enoyl-CoA hydratase/isomerase" evidence="4">
    <location>
        <begin position="13"/>
        <end position="349"/>
    </location>
</feature>
<name>A0ABU5VSN2_9BACT</name>
<dbReference type="Pfam" id="PF16113">
    <property type="entry name" value="ECH_2"/>
    <property type="match status" value="1"/>
</dbReference>
<evidence type="ECO:0000256" key="2">
    <source>
        <dbReference type="ARBA" id="ARBA00011915"/>
    </source>
</evidence>
<keyword evidence="3 5" id="KW-0378">Hydrolase</keyword>
<comment type="catalytic activity">
    <reaction evidence="1">
        <text>3-hydroxy-2-methylpropanoyl-CoA + H2O = 3-hydroxy-2-methylpropanoate + CoA + H(+)</text>
        <dbReference type="Rhea" id="RHEA:20888"/>
        <dbReference type="ChEBI" id="CHEBI:11805"/>
        <dbReference type="ChEBI" id="CHEBI:15377"/>
        <dbReference type="ChEBI" id="CHEBI:15378"/>
        <dbReference type="ChEBI" id="CHEBI:57287"/>
        <dbReference type="ChEBI" id="CHEBI:57340"/>
        <dbReference type="EC" id="3.1.2.4"/>
    </reaction>
</comment>
<comment type="caution">
    <text evidence="5">The sequence shown here is derived from an EMBL/GenBank/DDBJ whole genome shotgun (WGS) entry which is preliminary data.</text>
</comment>
<dbReference type="InterPro" id="IPR032259">
    <property type="entry name" value="HIBYL-CoA-H"/>
</dbReference>
<dbReference type="Proteomes" id="UP001302274">
    <property type="component" value="Unassembled WGS sequence"/>
</dbReference>
<evidence type="ECO:0000313" key="6">
    <source>
        <dbReference type="Proteomes" id="UP001302274"/>
    </source>
</evidence>
<reference evidence="5 6" key="1">
    <citation type="submission" date="2023-11" db="EMBL/GenBank/DDBJ databases">
        <title>A Novel Polar Bacteriovorax (B. antarcticus) Isolated from the Biocrust in Antarctica.</title>
        <authorList>
            <person name="Mun W."/>
            <person name="Choi S.Y."/>
            <person name="Mitchell R.J."/>
        </authorList>
    </citation>
    <scope>NUCLEOTIDE SEQUENCE [LARGE SCALE GENOMIC DNA]</scope>
    <source>
        <strain evidence="5 6">PP10</strain>
    </source>
</reference>
<dbReference type="NCBIfam" id="NF004127">
    <property type="entry name" value="PRK05617.1"/>
    <property type="match status" value="1"/>
</dbReference>
<evidence type="ECO:0000256" key="1">
    <source>
        <dbReference type="ARBA" id="ARBA00001709"/>
    </source>
</evidence>
<dbReference type="PANTHER" id="PTHR43176">
    <property type="entry name" value="3-HYDROXYISOBUTYRYL-COA HYDROLASE-RELATED"/>
    <property type="match status" value="1"/>
</dbReference>
<dbReference type="PANTHER" id="PTHR43176:SF3">
    <property type="entry name" value="3-HYDROXYISOBUTYRYL-COA HYDROLASE, MITOCHONDRIAL"/>
    <property type="match status" value="1"/>
</dbReference>
<dbReference type="InterPro" id="IPR045004">
    <property type="entry name" value="ECH_dom"/>
</dbReference>
<evidence type="ECO:0000313" key="5">
    <source>
        <dbReference type="EMBL" id="MEA9356062.1"/>
    </source>
</evidence>
<dbReference type="InterPro" id="IPR029045">
    <property type="entry name" value="ClpP/crotonase-like_dom_sf"/>
</dbReference>
<dbReference type="EMBL" id="JAYGJQ010000001">
    <property type="protein sequence ID" value="MEA9356062.1"/>
    <property type="molecule type" value="Genomic_DNA"/>
</dbReference>
<keyword evidence="6" id="KW-1185">Reference proteome</keyword>
<accession>A0ABU5VSN2</accession>
<sequence length="368" mass="41088">MTNIILSEIKNGVGIITFNSPKSLNSISLEMALAMTAQLNEWKKDNNVHCVFLQGNEKAFCAGGDVRRLYQALIKTEKGKISSDALEFFIQEYTLDYTIHTYPKPIVAWGDGIVMGGGIGLLVGASHRIVTEKSKLAMPEITIGLYPDVAGTWFLNRMPDGWGDYFGLTGARMNAGDALYLGLADHFLSSELKDVVLEKMMTQKWEENSEKNKILLDQIFKSLNSSNFSSPVKEHASFAKKLSQIKSVKEFNDLLASESAHDEWLALGYKSFKAGSPTSAMVIFEQLKRGKNLSLEQVFCSELNLSVQFSLRADFPEGVRALLVDKDLSPKWQPATLEEVTMADVETYFTQVWNSLDHPLKSFICKEN</sequence>
<dbReference type="CDD" id="cd06558">
    <property type="entry name" value="crotonase-like"/>
    <property type="match status" value="1"/>
</dbReference>
<dbReference type="GO" id="GO:0016787">
    <property type="term" value="F:hydrolase activity"/>
    <property type="evidence" value="ECO:0007669"/>
    <property type="project" value="UniProtKB-KW"/>
</dbReference>
<dbReference type="EC" id="3.1.2.4" evidence="2"/>
<proteinExistence type="predicted"/>
<dbReference type="SUPFAM" id="SSF52096">
    <property type="entry name" value="ClpP/crotonase"/>
    <property type="match status" value="1"/>
</dbReference>
<dbReference type="Gene3D" id="3.90.226.10">
    <property type="entry name" value="2-enoyl-CoA Hydratase, Chain A, domain 1"/>
    <property type="match status" value="1"/>
</dbReference>
<dbReference type="RefSeq" id="WP_323575736.1">
    <property type="nucleotide sequence ID" value="NZ_JAYGJQ010000001.1"/>
</dbReference>
<evidence type="ECO:0000256" key="3">
    <source>
        <dbReference type="ARBA" id="ARBA00022801"/>
    </source>
</evidence>
<protein>
    <recommendedName>
        <fullName evidence="2">3-hydroxyisobutyryl-CoA hydrolase</fullName>
        <ecNumber evidence="2">3.1.2.4</ecNumber>
    </recommendedName>
</protein>